<keyword evidence="5 6" id="KW-0472">Membrane</keyword>
<feature type="transmembrane region" description="Helical" evidence="6">
    <location>
        <begin position="74"/>
        <end position="94"/>
    </location>
</feature>
<feature type="transmembrane region" description="Helical" evidence="6">
    <location>
        <begin position="288"/>
        <end position="307"/>
    </location>
</feature>
<dbReference type="EMBL" id="CP101873">
    <property type="protein sequence ID" value="WMT08119.1"/>
    <property type="molecule type" value="Genomic_DNA"/>
</dbReference>
<dbReference type="EMBL" id="CP101873">
    <property type="protein sequence ID" value="WMT07487.1"/>
    <property type="molecule type" value="Genomic_DNA"/>
</dbReference>
<feature type="transmembrane region" description="Helical" evidence="6">
    <location>
        <begin position="381"/>
        <end position="402"/>
    </location>
</feature>
<evidence type="ECO:0000256" key="2">
    <source>
        <dbReference type="ARBA" id="ARBA00022475"/>
    </source>
</evidence>
<dbReference type="PANTHER" id="PTHR30250:SF11">
    <property type="entry name" value="O-ANTIGEN TRANSPORTER-RELATED"/>
    <property type="match status" value="1"/>
</dbReference>
<dbReference type="PANTHER" id="PTHR30250">
    <property type="entry name" value="PST FAMILY PREDICTED COLANIC ACID TRANSPORTER"/>
    <property type="match status" value="1"/>
</dbReference>
<name>A0AAF0T623_9EURY</name>
<dbReference type="GeneID" id="84216105"/>
<feature type="transmembrane region" description="Helical" evidence="6">
    <location>
        <begin position="414"/>
        <end position="435"/>
    </location>
</feature>
<evidence type="ECO:0000256" key="4">
    <source>
        <dbReference type="ARBA" id="ARBA00022989"/>
    </source>
</evidence>
<feature type="transmembrane region" description="Helical" evidence="6">
    <location>
        <begin position="40"/>
        <end position="62"/>
    </location>
</feature>
<evidence type="ECO:0000256" key="1">
    <source>
        <dbReference type="ARBA" id="ARBA00004651"/>
    </source>
</evidence>
<accession>A0AAF0T623</accession>
<dbReference type="AlphaFoldDB" id="A0AAF0T623"/>
<keyword evidence="2" id="KW-1003">Cell membrane</keyword>
<feature type="transmembrane region" description="Helical" evidence="6">
    <location>
        <begin position="164"/>
        <end position="184"/>
    </location>
</feature>
<dbReference type="GO" id="GO:0005886">
    <property type="term" value="C:plasma membrane"/>
    <property type="evidence" value="ECO:0007669"/>
    <property type="project" value="UniProtKB-SubCell"/>
</dbReference>
<feature type="transmembrane region" description="Helical" evidence="6">
    <location>
        <begin position="100"/>
        <end position="119"/>
    </location>
</feature>
<proteinExistence type="predicted"/>
<feature type="transmembrane region" description="Helical" evidence="6">
    <location>
        <begin position="216"/>
        <end position="236"/>
    </location>
</feature>
<dbReference type="RefSeq" id="WP_049966704.1">
    <property type="nucleotide sequence ID" value="NZ_CP101873.1"/>
</dbReference>
<feature type="transmembrane region" description="Helical" evidence="6">
    <location>
        <begin position="319"/>
        <end position="342"/>
    </location>
</feature>
<sequence>MNLAQSSLKIFVAKIGAAILNFLAIIIFSRKLGAAPLGTYYPFIALVGILSIPTDFGISSATEKRISEGADKSKYLGTAIALKFPPLILISLLIHYSRRYVTQYLGADLTLALIVALFVRQTAQLSVTVLRGEMRVGETALVEILRPIGWISSGYVLYLQGYGVYSLVYGYLVGSTLMLIVGWWKVSTPISNPTLEHVDSLIDYGKFSVISSIGDYFYNWMDVAMLSVFVAVGTAVTRGEIGAYENAWRLSLVVMLLSQSIATALFPQVSHWNADGAVDQIESVIPTALLPAFLLVTPAFVGIAVLSRDLLKIMFGPEFTVAWFVLIILAGEKVFQAVHVVLGRSLQAIDRPDLAAYATAVSILVNLVLNVVLIWKFGIVGAAIATTLSFIVNTSLHAHYLTQFLNIDFPVQKALWSIVASAAMGICVYSVQIYIEINTIIELGSVICFGVLVYGSIVLVYSPIREIAQRLVSPMIEFIP</sequence>
<feature type="transmembrane region" description="Helical" evidence="6">
    <location>
        <begin position="354"/>
        <end position="375"/>
    </location>
</feature>
<evidence type="ECO:0000313" key="7">
    <source>
        <dbReference type="EMBL" id="WMT07487.1"/>
    </source>
</evidence>
<feature type="transmembrane region" description="Helical" evidence="6">
    <location>
        <begin position="7"/>
        <end position="28"/>
    </location>
</feature>
<feature type="transmembrane region" description="Helical" evidence="6">
    <location>
        <begin position="248"/>
        <end position="267"/>
    </location>
</feature>
<organism evidence="8 9">
    <name type="scientific">Natrinema thermotolerans</name>
    <dbReference type="NCBI Taxonomy" id="121872"/>
    <lineage>
        <taxon>Archaea</taxon>
        <taxon>Methanobacteriati</taxon>
        <taxon>Methanobacteriota</taxon>
        <taxon>Stenosarchaea group</taxon>
        <taxon>Halobacteria</taxon>
        <taxon>Halobacteriales</taxon>
        <taxon>Natrialbaceae</taxon>
        <taxon>Natrinema</taxon>
    </lineage>
</organism>
<protein>
    <submittedName>
        <fullName evidence="8">Polysaccharide biosynthesis C-terminal domain-containing protein</fullName>
    </submittedName>
</protein>
<keyword evidence="9" id="KW-1185">Reference proteome</keyword>
<keyword evidence="3 6" id="KW-0812">Transmembrane</keyword>
<evidence type="ECO:0000256" key="5">
    <source>
        <dbReference type="ARBA" id="ARBA00023136"/>
    </source>
</evidence>
<comment type="subcellular location">
    <subcellularLocation>
        <location evidence="1">Cell membrane</location>
        <topology evidence="1">Multi-pass membrane protein</topology>
    </subcellularLocation>
</comment>
<gene>
    <name evidence="8" type="ORF">NP511_00440</name>
    <name evidence="7" type="ORF">NP511_19155</name>
</gene>
<dbReference type="Proteomes" id="UP001224926">
    <property type="component" value="Chromosome"/>
</dbReference>
<feature type="transmembrane region" description="Helical" evidence="6">
    <location>
        <begin position="441"/>
        <end position="461"/>
    </location>
</feature>
<dbReference type="Pfam" id="PF13440">
    <property type="entry name" value="Polysacc_synt_3"/>
    <property type="match status" value="1"/>
</dbReference>
<evidence type="ECO:0000313" key="9">
    <source>
        <dbReference type="Proteomes" id="UP001224926"/>
    </source>
</evidence>
<reference evidence="8 9" key="1">
    <citation type="submission" date="2022-07" db="EMBL/GenBank/DDBJ databases">
        <title>Two temperate virus in Haloterrigena jeotgali A29.</title>
        <authorList>
            <person name="Deng X."/>
        </authorList>
    </citation>
    <scope>NUCLEOTIDE SEQUENCE [LARGE SCALE GENOMIC DNA]</scope>
    <source>
        <strain evidence="8 9">A29</strain>
    </source>
</reference>
<evidence type="ECO:0000256" key="6">
    <source>
        <dbReference type="SAM" id="Phobius"/>
    </source>
</evidence>
<evidence type="ECO:0000256" key="3">
    <source>
        <dbReference type="ARBA" id="ARBA00022692"/>
    </source>
</evidence>
<dbReference type="InterPro" id="IPR050833">
    <property type="entry name" value="Poly_Biosynth_Transport"/>
</dbReference>
<dbReference type="GeneID" id="39864583"/>
<evidence type="ECO:0000313" key="8">
    <source>
        <dbReference type="EMBL" id="WMT08119.1"/>
    </source>
</evidence>
<keyword evidence="4 6" id="KW-1133">Transmembrane helix</keyword>